<protein>
    <submittedName>
        <fullName evidence="6">ATP-binding cassette domain-containing protein</fullName>
    </submittedName>
</protein>
<evidence type="ECO:0000313" key="7">
    <source>
        <dbReference type="Proteomes" id="UP001597053"/>
    </source>
</evidence>
<evidence type="ECO:0000256" key="4">
    <source>
        <dbReference type="SAM" id="Phobius"/>
    </source>
</evidence>
<feature type="transmembrane region" description="Helical" evidence="4">
    <location>
        <begin position="87"/>
        <end position="105"/>
    </location>
</feature>
<keyword evidence="4" id="KW-1133">Transmembrane helix</keyword>
<accession>A0ABW2ZWG1</accession>
<keyword evidence="7" id="KW-1185">Reference proteome</keyword>
<reference evidence="7" key="1">
    <citation type="journal article" date="2019" name="Int. J. Syst. Evol. Microbiol.">
        <title>The Global Catalogue of Microorganisms (GCM) 10K type strain sequencing project: providing services to taxonomists for standard genome sequencing and annotation.</title>
        <authorList>
            <consortium name="The Broad Institute Genomics Platform"/>
            <consortium name="The Broad Institute Genome Sequencing Center for Infectious Disease"/>
            <person name="Wu L."/>
            <person name="Ma J."/>
        </authorList>
    </citation>
    <scope>NUCLEOTIDE SEQUENCE [LARGE SCALE GENOMIC DNA]</scope>
    <source>
        <strain evidence="7">JCM 32148</strain>
    </source>
</reference>
<keyword evidence="6" id="KW-0547">Nucleotide-binding</keyword>
<evidence type="ECO:0000256" key="2">
    <source>
        <dbReference type="ARBA" id="ARBA00022967"/>
    </source>
</evidence>
<dbReference type="InterPro" id="IPR047641">
    <property type="entry name" value="ABC_transpr_MalK/UgpC-like"/>
</dbReference>
<dbReference type="InterPro" id="IPR003439">
    <property type="entry name" value="ABC_transporter-like_ATP-bd"/>
</dbReference>
<organism evidence="6 7">
    <name type="scientific">Micromonospora azadirachtae</name>
    <dbReference type="NCBI Taxonomy" id="1970735"/>
    <lineage>
        <taxon>Bacteria</taxon>
        <taxon>Bacillati</taxon>
        <taxon>Actinomycetota</taxon>
        <taxon>Actinomycetes</taxon>
        <taxon>Micromonosporales</taxon>
        <taxon>Micromonosporaceae</taxon>
        <taxon>Micromonospora</taxon>
    </lineage>
</organism>
<proteinExistence type="predicted"/>
<feature type="domain" description="ABC transporter" evidence="5">
    <location>
        <begin position="22"/>
        <end position="112"/>
    </location>
</feature>
<dbReference type="GO" id="GO:0005524">
    <property type="term" value="F:ATP binding"/>
    <property type="evidence" value="ECO:0007669"/>
    <property type="project" value="UniProtKB-KW"/>
</dbReference>
<dbReference type="Gene3D" id="3.40.50.300">
    <property type="entry name" value="P-loop containing nucleotide triphosphate hydrolases"/>
    <property type="match status" value="1"/>
</dbReference>
<feature type="non-terminal residue" evidence="6">
    <location>
        <position position="118"/>
    </location>
</feature>
<evidence type="ECO:0000259" key="5">
    <source>
        <dbReference type="Pfam" id="PF00005"/>
    </source>
</evidence>
<evidence type="ECO:0000256" key="3">
    <source>
        <dbReference type="ARBA" id="ARBA00023136"/>
    </source>
</evidence>
<comment type="caution">
    <text evidence="6">The sequence shown here is derived from an EMBL/GenBank/DDBJ whole genome shotgun (WGS) entry which is preliminary data.</text>
</comment>
<dbReference type="Pfam" id="PF00005">
    <property type="entry name" value="ABC_tran"/>
    <property type="match status" value="1"/>
</dbReference>
<dbReference type="Proteomes" id="UP001597053">
    <property type="component" value="Unassembled WGS sequence"/>
</dbReference>
<evidence type="ECO:0000256" key="1">
    <source>
        <dbReference type="ARBA" id="ARBA00022475"/>
    </source>
</evidence>
<keyword evidence="2" id="KW-1278">Translocase</keyword>
<keyword evidence="6" id="KW-0067">ATP-binding</keyword>
<dbReference type="SUPFAM" id="SSF52540">
    <property type="entry name" value="P-loop containing nucleoside triphosphate hydrolases"/>
    <property type="match status" value="1"/>
</dbReference>
<dbReference type="EMBL" id="JBHTHM010000062">
    <property type="protein sequence ID" value="MFD0782925.1"/>
    <property type="molecule type" value="Genomic_DNA"/>
</dbReference>
<evidence type="ECO:0000313" key="6">
    <source>
        <dbReference type="EMBL" id="MFD0782925.1"/>
    </source>
</evidence>
<keyword evidence="1" id="KW-1003">Cell membrane</keyword>
<sequence>MAERGAIRLESLTRSYGRVVALDDVDLEVRAGEMLTLVGPSGSGKSTILRLIAGLDRPDSGRILVDGQDVARVPPHRRSVAMVFQDFALYPHITVLGNLLFGLRVRRVRRDEAERRAR</sequence>
<name>A0ABW2ZWG1_9ACTN</name>
<dbReference type="InterPro" id="IPR027417">
    <property type="entry name" value="P-loop_NTPase"/>
</dbReference>
<keyword evidence="3 4" id="KW-0472">Membrane</keyword>
<dbReference type="PANTHER" id="PTHR43875:SF15">
    <property type="entry name" value="TREHALOSE IMPORT ATP-BINDING PROTEIN SUGC"/>
    <property type="match status" value="1"/>
</dbReference>
<keyword evidence="4" id="KW-0812">Transmembrane</keyword>
<gene>
    <name evidence="6" type="ORF">ACFQZ8_03140</name>
</gene>
<dbReference type="PANTHER" id="PTHR43875">
    <property type="entry name" value="MALTODEXTRIN IMPORT ATP-BINDING PROTEIN MSMX"/>
    <property type="match status" value="1"/>
</dbReference>